<organism evidence="8 9">
    <name type="scientific">Gymnopus androsaceus JB14</name>
    <dbReference type="NCBI Taxonomy" id="1447944"/>
    <lineage>
        <taxon>Eukaryota</taxon>
        <taxon>Fungi</taxon>
        <taxon>Dikarya</taxon>
        <taxon>Basidiomycota</taxon>
        <taxon>Agaricomycotina</taxon>
        <taxon>Agaricomycetes</taxon>
        <taxon>Agaricomycetidae</taxon>
        <taxon>Agaricales</taxon>
        <taxon>Marasmiineae</taxon>
        <taxon>Omphalotaceae</taxon>
        <taxon>Gymnopus</taxon>
    </lineage>
</organism>
<comment type="similarity">
    <text evidence="1 6">Belongs to the methyltransferase superfamily.</text>
</comment>
<proteinExistence type="inferred from homology"/>
<accession>A0A6A4GXY8</accession>
<dbReference type="OrthoDB" id="540004at2759"/>
<evidence type="ECO:0000256" key="2">
    <source>
        <dbReference type="ARBA" id="ARBA00022603"/>
    </source>
</evidence>
<dbReference type="GO" id="GO:0008173">
    <property type="term" value="F:RNA methyltransferase activity"/>
    <property type="evidence" value="ECO:0007669"/>
    <property type="project" value="UniProtKB-UniRule"/>
</dbReference>
<dbReference type="AlphaFoldDB" id="A0A6A4GXY8"/>
<dbReference type="GO" id="GO:0008171">
    <property type="term" value="F:O-methyltransferase activity"/>
    <property type="evidence" value="ECO:0007669"/>
    <property type="project" value="UniProtKB-UniRule"/>
</dbReference>
<keyword evidence="9" id="KW-1185">Reference proteome</keyword>
<dbReference type="InterPro" id="IPR029063">
    <property type="entry name" value="SAM-dependent_MTases_sf"/>
</dbReference>
<reference evidence="8" key="1">
    <citation type="journal article" date="2019" name="Environ. Microbiol.">
        <title>Fungal ecological strategies reflected in gene transcription - a case study of two litter decomposers.</title>
        <authorList>
            <person name="Barbi F."/>
            <person name="Kohler A."/>
            <person name="Barry K."/>
            <person name="Baskaran P."/>
            <person name="Daum C."/>
            <person name="Fauchery L."/>
            <person name="Ihrmark K."/>
            <person name="Kuo A."/>
            <person name="LaButti K."/>
            <person name="Lipzen A."/>
            <person name="Morin E."/>
            <person name="Grigoriev I.V."/>
            <person name="Henrissat B."/>
            <person name="Lindahl B."/>
            <person name="Martin F."/>
        </authorList>
    </citation>
    <scope>NUCLEOTIDE SEQUENCE</scope>
    <source>
        <strain evidence="8">JB14</strain>
    </source>
</reference>
<dbReference type="CDD" id="cd02440">
    <property type="entry name" value="AdoMet_MTases"/>
    <property type="match status" value="1"/>
</dbReference>
<evidence type="ECO:0000313" key="8">
    <source>
        <dbReference type="EMBL" id="KAE9390316.1"/>
    </source>
</evidence>
<evidence type="ECO:0000256" key="3">
    <source>
        <dbReference type="ARBA" id="ARBA00022679"/>
    </source>
</evidence>
<dbReference type="GO" id="GO:0032259">
    <property type="term" value="P:methylation"/>
    <property type="evidence" value="ECO:0007669"/>
    <property type="project" value="UniProtKB-KW"/>
</dbReference>
<evidence type="ECO:0000256" key="6">
    <source>
        <dbReference type="RuleBase" id="RU367087"/>
    </source>
</evidence>
<dbReference type="PANTHER" id="PTHR12315">
    <property type="entry name" value="BICOID-INTERACTING PROTEIN RELATED"/>
    <property type="match status" value="1"/>
</dbReference>
<dbReference type="SUPFAM" id="SSF53335">
    <property type="entry name" value="S-adenosyl-L-methionine-dependent methyltransferases"/>
    <property type="match status" value="1"/>
</dbReference>
<dbReference type="GO" id="GO:0040031">
    <property type="term" value="P:snRNA modification"/>
    <property type="evidence" value="ECO:0007669"/>
    <property type="project" value="TreeGrafter"/>
</dbReference>
<evidence type="ECO:0000256" key="1">
    <source>
        <dbReference type="ARBA" id="ARBA00008361"/>
    </source>
</evidence>
<keyword evidence="3 6" id="KW-0808">Transferase</keyword>
<dbReference type="Gene3D" id="3.40.50.150">
    <property type="entry name" value="Vaccinia Virus protein VP39"/>
    <property type="match status" value="1"/>
</dbReference>
<gene>
    <name evidence="8" type="ORF">BT96DRAFT_967801</name>
</gene>
<dbReference type="PANTHER" id="PTHR12315:SF0">
    <property type="entry name" value="7SK SNRNA METHYLPHOSPHATE CAPPING ENZYME"/>
    <property type="match status" value="1"/>
</dbReference>
<dbReference type="Proteomes" id="UP000799118">
    <property type="component" value="Unassembled WGS sequence"/>
</dbReference>
<dbReference type="EC" id="2.1.1.-" evidence="6"/>
<dbReference type="InterPro" id="IPR024160">
    <property type="entry name" value="BIN3_SAM-bd_dom"/>
</dbReference>
<dbReference type="InterPro" id="IPR039772">
    <property type="entry name" value="Bin3-like"/>
</dbReference>
<evidence type="ECO:0000256" key="4">
    <source>
        <dbReference type="ARBA" id="ARBA00022691"/>
    </source>
</evidence>
<evidence type="ECO:0000256" key="5">
    <source>
        <dbReference type="PROSITE-ProRule" id="PRU00848"/>
    </source>
</evidence>
<dbReference type="Pfam" id="PF06859">
    <property type="entry name" value="Bin3"/>
    <property type="match status" value="1"/>
</dbReference>
<protein>
    <recommendedName>
        <fullName evidence="6">RNA methyltransferase</fullName>
        <ecNumber evidence="6">2.1.1.-</ecNumber>
    </recommendedName>
</protein>
<name>A0A6A4GXY8_9AGAR</name>
<sequence>MSAPYGNYHGYYLKRPSVNDPRLALLPENIFQGKCVLDIGCNEGFVTCEIAQAWNAHKVVGVDIDDTLGASCVEKTPIGVVSPGASATQSGDGDLIANLMTLRKVFRTIHEYFDPTTFLHLCNTRLVLFPFHHRKYAENMCFLIIVLFRTADWTKESIVEDADGYDVVVAFSVSKWIHRIYSVLRPGGVFILEAQEWDTYKKVKRLNESLRATTENLKLRPNDFESVLETLGFGPARHLGTTGEGGFRRAVDLFVKQH</sequence>
<dbReference type="EMBL" id="ML769662">
    <property type="protein sequence ID" value="KAE9390316.1"/>
    <property type="molecule type" value="Genomic_DNA"/>
</dbReference>
<dbReference type="InterPro" id="IPR010675">
    <property type="entry name" value="Bin3_C"/>
</dbReference>
<feature type="domain" description="Bin3-type SAM" evidence="7">
    <location>
        <begin position="20"/>
        <end position="258"/>
    </location>
</feature>
<dbReference type="GO" id="GO:0017069">
    <property type="term" value="F:snRNA binding"/>
    <property type="evidence" value="ECO:0007669"/>
    <property type="project" value="TreeGrafter"/>
</dbReference>
<evidence type="ECO:0000259" key="7">
    <source>
        <dbReference type="PROSITE" id="PS51515"/>
    </source>
</evidence>
<keyword evidence="2 6" id="KW-0489">Methyltransferase</keyword>
<evidence type="ECO:0000313" key="9">
    <source>
        <dbReference type="Proteomes" id="UP000799118"/>
    </source>
</evidence>
<keyword evidence="4 5" id="KW-0949">S-adenosyl-L-methionine</keyword>
<dbReference type="PROSITE" id="PS51515">
    <property type="entry name" value="BIN3_SAM"/>
    <property type="match status" value="1"/>
</dbReference>